<reference evidence="2 3" key="1">
    <citation type="submission" date="2021-05" db="EMBL/GenBank/DDBJ databases">
        <title>A Polyphasic approach of four new species of the genus Ohtaekwangia: Ohtaekwangia histidinii sp. nov., Ohtaekwangia cretensis sp. nov., Ohtaekwangia indiensis sp. nov., Ohtaekwangia reichenbachii sp. nov. from diverse environment.</title>
        <authorList>
            <person name="Octaviana S."/>
        </authorList>
    </citation>
    <scope>NUCLEOTIDE SEQUENCE [LARGE SCALE GENOMIC DNA]</scope>
    <source>
        <strain evidence="2 3">PWU4</strain>
    </source>
</reference>
<dbReference type="InterPro" id="IPR013149">
    <property type="entry name" value="ADH-like_C"/>
</dbReference>
<dbReference type="PANTHER" id="PTHR45033:SF2">
    <property type="entry name" value="ZINC-TYPE ALCOHOL DEHYDROGENASE-LIKE PROTEIN C1773.06C"/>
    <property type="match status" value="1"/>
</dbReference>
<dbReference type="Gene3D" id="3.40.50.720">
    <property type="entry name" value="NAD(P)-binding Rossmann-like Domain"/>
    <property type="match status" value="1"/>
</dbReference>
<dbReference type="GO" id="GO:0016491">
    <property type="term" value="F:oxidoreductase activity"/>
    <property type="evidence" value="ECO:0007669"/>
    <property type="project" value="InterPro"/>
</dbReference>
<dbReference type="Pfam" id="PF00107">
    <property type="entry name" value="ADH_zinc_N"/>
    <property type="match status" value="1"/>
</dbReference>
<dbReference type="CDD" id="cd08276">
    <property type="entry name" value="MDR7"/>
    <property type="match status" value="1"/>
</dbReference>
<dbReference type="InterPro" id="IPR011032">
    <property type="entry name" value="GroES-like_sf"/>
</dbReference>
<dbReference type="InterPro" id="IPR020843">
    <property type="entry name" value="ER"/>
</dbReference>
<dbReference type="SUPFAM" id="SSF51735">
    <property type="entry name" value="NAD(P)-binding Rossmann-fold domains"/>
    <property type="match status" value="1"/>
</dbReference>
<protein>
    <submittedName>
        <fullName evidence="2">NAD(P)-dependent alcohol dehydrogenase</fullName>
    </submittedName>
</protein>
<dbReference type="InterPro" id="IPR036291">
    <property type="entry name" value="NAD(P)-bd_dom_sf"/>
</dbReference>
<dbReference type="Gene3D" id="3.90.180.10">
    <property type="entry name" value="Medium-chain alcohol dehydrogenases, catalytic domain"/>
    <property type="match status" value="1"/>
</dbReference>
<dbReference type="PANTHER" id="PTHR45033">
    <property type="match status" value="1"/>
</dbReference>
<comment type="caution">
    <text evidence="2">The sequence shown here is derived from an EMBL/GenBank/DDBJ whole genome shotgun (WGS) entry which is preliminary data.</text>
</comment>
<sequence>MKAILLEQFGIEHLQLRDIPVPAMGENEVLVKTTAVALEYHDSIVVENTIPFGIPLPHIPVSQGVGVVEDVGSKVTRWKKGDRVMIPFIARWEAGKNTPYHDQLRTGFSRSGVLAEYSVQPENTLVRTPNNISDEEAAPLPVGGLTVWAILAEQANIRAGQSILIQGTGGVSLFALQVAKIFGLKVIATTSSQEKMKRLKDLGADEVINYKAFPQWSNEVKRLNGGIGVDVTLDVAGTDTIEQSILSVKQHGFVGLIGLLTGTKLTIDLIPLITNYVRLQAYSVGNAQQLAELVNAIEKNNIKPVIDSVYAIGEVQDAFHRLKSGKAFGKIVLSF</sequence>
<dbReference type="Pfam" id="PF08240">
    <property type="entry name" value="ADH_N"/>
    <property type="match status" value="1"/>
</dbReference>
<keyword evidence="3" id="KW-1185">Reference proteome</keyword>
<dbReference type="InterPro" id="IPR013154">
    <property type="entry name" value="ADH-like_N"/>
</dbReference>
<dbReference type="EMBL" id="JAHESF010000014">
    <property type="protein sequence ID" value="MBT1698386.1"/>
    <property type="molecule type" value="Genomic_DNA"/>
</dbReference>
<feature type="domain" description="Enoyl reductase (ER)" evidence="1">
    <location>
        <begin position="10"/>
        <end position="333"/>
    </location>
</feature>
<gene>
    <name evidence="2" type="ORF">KK083_15965</name>
</gene>
<dbReference type="AlphaFoldDB" id="A0AAP2DL67"/>
<evidence type="ECO:0000259" key="1">
    <source>
        <dbReference type="SMART" id="SM00829"/>
    </source>
</evidence>
<dbReference type="InterPro" id="IPR052711">
    <property type="entry name" value="Zinc_ADH-like"/>
</dbReference>
<dbReference type="SUPFAM" id="SSF50129">
    <property type="entry name" value="GroES-like"/>
    <property type="match status" value="1"/>
</dbReference>
<evidence type="ECO:0000313" key="3">
    <source>
        <dbReference type="Proteomes" id="UP001319200"/>
    </source>
</evidence>
<dbReference type="SMART" id="SM00829">
    <property type="entry name" value="PKS_ER"/>
    <property type="match status" value="1"/>
</dbReference>
<evidence type="ECO:0000313" key="2">
    <source>
        <dbReference type="EMBL" id="MBT1698386.1"/>
    </source>
</evidence>
<accession>A0AAP2DL67</accession>
<organism evidence="2 3">
    <name type="scientific">Chryseosolibacter histidini</name>
    <dbReference type="NCBI Taxonomy" id="2782349"/>
    <lineage>
        <taxon>Bacteria</taxon>
        <taxon>Pseudomonadati</taxon>
        <taxon>Bacteroidota</taxon>
        <taxon>Cytophagia</taxon>
        <taxon>Cytophagales</taxon>
        <taxon>Chryseotaleaceae</taxon>
        <taxon>Chryseosolibacter</taxon>
    </lineage>
</organism>
<name>A0AAP2DL67_9BACT</name>
<dbReference type="Proteomes" id="UP001319200">
    <property type="component" value="Unassembled WGS sequence"/>
</dbReference>
<proteinExistence type="predicted"/>
<dbReference type="RefSeq" id="WP_254164486.1">
    <property type="nucleotide sequence ID" value="NZ_JAHESF010000014.1"/>
</dbReference>